<evidence type="ECO:0000259" key="5">
    <source>
        <dbReference type="PROSITE" id="PS50041"/>
    </source>
</evidence>
<dbReference type="SMART" id="SM00034">
    <property type="entry name" value="CLECT"/>
    <property type="match status" value="1"/>
</dbReference>
<sequence>MEAQMQVFGSNLDNSERNYQNVVPPNRTRAMKSKSGASSFVHIANHTGCISSRASKIVLYILVCVSLLMATAAFLVAFLKFIPQCPKGWLKFQANCYYFSTDQQPWEKAMSNCQSLKAHLVVVDDKNDTDKQVWEGKAGLKVKYQEELIVASCWAALGLEGEESKATCAQVKSAPAQLLAVRHAHCRAPFHLLSYAKYVSPSSSSGSSKEREVPKDQLSSCQGFLDHLKNSSYWIGLRRHPKDKWMWINGKSFQEATQSIENNKKEDCMYNLWKDSKSRKKKTACTEHFPYICEKEQT</sequence>
<comment type="caution">
    <text evidence="6">The sequence shown here is derived from an EMBL/GenBank/DDBJ whole genome shotgun (WGS) entry which is preliminary data.</text>
</comment>
<name>A0AAW1BXK5_CROAD</name>
<dbReference type="InterPro" id="IPR016187">
    <property type="entry name" value="CTDL_fold"/>
</dbReference>
<keyword evidence="4" id="KW-1133">Transmembrane helix</keyword>
<dbReference type="PANTHER" id="PTHR45710:SF26">
    <property type="entry name" value="RH26557P"/>
    <property type="match status" value="1"/>
</dbReference>
<organism evidence="6 7">
    <name type="scientific">Crotalus adamanteus</name>
    <name type="common">Eastern diamondback rattlesnake</name>
    <dbReference type="NCBI Taxonomy" id="8729"/>
    <lineage>
        <taxon>Eukaryota</taxon>
        <taxon>Metazoa</taxon>
        <taxon>Chordata</taxon>
        <taxon>Craniata</taxon>
        <taxon>Vertebrata</taxon>
        <taxon>Euteleostomi</taxon>
        <taxon>Lepidosauria</taxon>
        <taxon>Squamata</taxon>
        <taxon>Bifurcata</taxon>
        <taxon>Unidentata</taxon>
        <taxon>Episquamata</taxon>
        <taxon>Toxicofera</taxon>
        <taxon>Serpentes</taxon>
        <taxon>Colubroidea</taxon>
        <taxon>Viperidae</taxon>
        <taxon>Crotalinae</taxon>
        <taxon>Crotalus</taxon>
    </lineage>
</organism>
<dbReference type="InterPro" id="IPR001304">
    <property type="entry name" value="C-type_lectin-like"/>
</dbReference>
<dbReference type="Gene3D" id="3.10.100.10">
    <property type="entry name" value="Mannose-Binding Protein A, subunit A"/>
    <property type="match status" value="2"/>
</dbReference>
<dbReference type="AlphaFoldDB" id="A0AAW1BXK5"/>
<dbReference type="Pfam" id="PF00059">
    <property type="entry name" value="Lectin_C"/>
    <property type="match status" value="1"/>
</dbReference>
<comment type="subcellular location">
    <subcellularLocation>
        <location evidence="1">Cell membrane</location>
        <topology evidence="1">Single-pass type II membrane protein</topology>
    </subcellularLocation>
    <subcellularLocation>
        <location evidence="2">Secreted</location>
    </subcellularLocation>
</comment>
<dbReference type="GO" id="GO:0005576">
    <property type="term" value="C:extracellular region"/>
    <property type="evidence" value="ECO:0007669"/>
    <property type="project" value="UniProtKB-SubCell"/>
</dbReference>
<keyword evidence="4" id="KW-0812">Transmembrane</keyword>
<evidence type="ECO:0000256" key="3">
    <source>
        <dbReference type="ARBA" id="ARBA00022525"/>
    </source>
</evidence>
<evidence type="ECO:0000256" key="4">
    <source>
        <dbReference type="SAM" id="Phobius"/>
    </source>
</evidence>
<accession>A0AAW1BXK5</accession>
<keyword evidence="4" id="KW-0472">Membrane</keyword>
<dbReference type="EMBL" id="JAOTOJ010000002">
    <property type="protein sequence ID" value="KAK9406750.1"/>
    <property type="molecule type" value="Genomic_DNA"/>
</dbReference>
<keyword evidence="7" id="KW-1185">Reference proteome</keyword>
<proteinExistence type="predicted"/>
<protein>
    <submittedName>
        <fullName evidence="6">C-type lectin domain family 4 member G-like</fullName>
    </submittedName>
</protein>
<dbReference type="InterPro" id="IPR050828">
    <property type="entry name" value="C-type_lectin/matrix_domain"/>
</dbReference>
<gene>
    <name evidence="6" type="ORF">NXF25_005524</name>
</gene>
<dbReference type="Proteomes" id="UP001474421">
    <property type="component" value="Unassembled WGS sequence"/>
</dbReference>
<dbReference type="SUPFAM" id="SSF56436">
    <property type="entry name" value="C-type lectin-like"/>
    <property type="match status" value="1"/>
</dbReference>
<dbReference type="PANTHER" id="PTHR45710">
    <property type="entry name" value="C-TYPE LECTIN DOMAIN-CONTAINING PROTEIN 180"/>
    <property type="match status" value="1"/>
</dbReference>
<dbReference type="InterPro" id="IPR016186">
    <property type="entry name" value="C-type_lectin-like/link_sf"/>
</dbReference>
<reference evidence="6 7" key="1">
    <citation type="journal article" date="2024" name="Proc. Natl. Acad. Sci. U.S.A.">
        <title>The genetic regulatory architecture and epigenomic basis for age-related changes in rattlesnake venom.</title>
        <authorList>
            <person name="Hogan M.P."/>
            <person name="Holding M.L."/>
            <person name="Nystrom G.S."/>
            <person name="Colston T.J."/>
            <person name="Bartlett D.A."/>
            <person name="Mason A.J."/>
            <person name="Ellsworth S.A."/>
            <person name="Rautsaw R.M."/>
            <person name="Lawrence K.C."/>
            <person name="Strickland J.L."/>
            <person name="He B."/>
            <person name="Fraser P."/>
            <person name="Margres M.J."/>
            <person name="Gilbert D.M."/>
            <person name="Gibbs H.L."/>
            <person name="Parkinson C.L."/>
            <person name="Rokyta D.R."/>
        </authorList>
    </citation>
    <scope>NUCLEOTIDE SEQUENCE [LARGE SCALE GENOMIC DNA]</scope>
    <source>
        <strain evidence="6">DRR0105</strain>
    </source>
</reference>
<keyword evidence="3" id="KW-0964">Secreted</keyword>
<dbReference type="PROSITE" id="PS50041">
    <property type="entry name" value="C_TYPE_LECTIN_2"/>
    <property type="match status" value="1"/>
</dbReference>
<evidence type="ECO:0000313" key="6">
    <source>
        <dbReference type="EMBL" id="KAK9406750.1"/>
    </source>
</evidence>
<evidence type="ECO:0000256" key="1">
    <source>
        <dbReference type="ARBA" id="ARBA00004401"/>
    </source>
</evidence>
<dbReference type="GO" id="GO:0005886">
    <property type="term" value="C:plasma membrane"/>
    <property type="evidence" value="ECO:0007669"/>
    <property type="project" value="UniProtKB-SubCell"/>
</dbReference>
<evidence type="ECO:0000313" key="7">
    <source>
        <dbReference type="Proteomes" id="UP001474421"/>
    </source>
</evidence>
<feature type="transmembrane region" description="Helical" evidence="4">
    <location>
        <begin position="57"/>
        <end position="79"/>
    </location>
</feature>
<feature type="domain" description="C-type lectin" evidence="5">
    <location>
        <begin position="222"/>
        <end position="294"/>
    </location>
</feature>
<evidence type="ECO:0000256" key="2">
    <source>
        <dbReference type="ARBA" id="ARBA00004613"/>
    </source>
</evidence>